<keyword evidence="9 12" id="KW-0460">Magnesium</keyword>
<reference evidence="14 15" key="2">
    <citation type="journal article" date="2014" name="Int. J. Syst. Evol. Microbiol.">
        <title>Methanobacterium paludis sp. nov. and a novel strain of Methanobacterium lacus isolated from northern peatlands.</title>
        <authorList>
            <person name="Cadillo-Quiroz H."/>
            <person name="Brauer S.L."/>
            <person name="Goodson N."/>
            <person name="Yavitt J.B."/>
            <person name="Zinder S.H."/>
        </authorList>
    </citation>
    <scope>NUCLEOTIDE SEQUENCE [LARGE SCALE GENOMIC DNA]</scope>
    <source>
        <strain evidence="14 15">AL-21</strain>
    </source>
</reference>
<feature type="binding site" evidence="12">
    <location>
        <position position="336"/>
    </location>
    <ligand>
        <name>Mg(2+)</name>
        <dbReference type="ChEBI" id="CHEBI:18420"/>
        <note>shared with alpha subunit</note>
    </ligand>
</feature>
<feature type="domain" description="B5" evidence="13">
    <location>
        <begin position="273"/>
        <end position="349"/>
    </location>
</feature>
<evidence type="ECO:0000256" key="9">
    <source>
        <dbReference type="ARBA" id="ARBA00022842"/>
    </source>
</evidence>
<dbReference type="InterPro" id="IPR022918">
    <property type="entry name" value="Phe_tRNA_ligase_beta2_arc"/>
</dbReference>
<evidence type="ECO:0000256" key="12">
    <source>
        <dbReference type="HAMAP-Rule" id="MF_00284"/>
    </source>
</evidence>
<dbReference type="GO" id="GO:0006432">
    <property type="term" value="P:phenylalanyl-tRNA aminoacylation"/>
    <property type="evidence" value="ECO:0007669"/>
    <property type="project" value="UniProtKB-UniRule"/>
</dbReference>
<comment type="catalytic activity">
    <reaction evidence="12">
        <text>tRNA(Phe) + L-phenylalanine + ATP = L-phenylalanyl-tRNA(Phe) + AMP + diphosphate + H(+)</text>
        <dbReference type="Rhea" id="RHEA:19413"/>
        <dbReference type="Rhea" id="RHEA-COMP:9668"/>
        <dbReference type="Rhea" id="RHEA-COMP:9699"/>
        <dbReference type="ChEBI" id="CHEBI:15378"/>
        <dbReference type="ChEBI" id="CHEBI:30616"/>
        <dbReference type="ChEBI" id="CHEBI:33019"/>
        <dbReference type="ChEBI" id="CHEBI:58095"/>
        <dbReference type="ChEBI" id="CHEBI:78442"/>
        <dbReference type="ChEBI" id="CHEBI:78531"/>
        <dbReference type="ChEBI" id="CHEBI:456215"/>
        <dbReference type="EC" id="6.1.1.20"/>
    </reaction>
</comment>
<evidence type="ECO:0000256" key="8">
    <source>
        <dbReference type="ARBA" id="ARBA00022840"/>
    </source>
</evidence>
<dbReference type="InterPro" id="IPR020825">
    <property type="entry name" value="Phe-tRNA_synthase-like_B3/B4"/>
</dbReference>
<comment type="subcellular location">
    <subcellularLocation>
        <location evidence="2 12">Cytoplasm</location>
    </subcellularLocation>
</comment>
<dbReference type="GO" id="GO:0004826">
    <property type="term" value="F:phenylalanine-tRNA ligase activity"/>
    <property type="evidence" value="ECO:0007669"/>
    <property type="project" value="UniProtKB-UniRule"/>
</dbReference>
<dbReference type="AlphaFoldDB" id="F0TC46"/>
<dbReference type="HAMAP" id="MF_00284">
    <property type="entry name" value="Phe_tRNA_synth_beta2"/>
    <property type="match status" value="1"/>
</dbReference>
<feature type="binding site" evidence="12">
    <location>
        <position position="333"/>
    </location>
    <ligand>
        <name>Mg(2+)</name>
        <dbReference type="ChEBI" id="CHEBI:18420"/>
        <note>shared with alpha subunit</note>
    </ligand>
</feature>
<evidence type="ECO:0000313" key="14">
    <source>
        <dbReference type="EMBL" id="ADZ09197.1"/>
    </source>
</evidence>
<feature type="binding site" evidence="12">
    <location>
        <position position="337"/>
    </location>
    <ligand>
        <name>Mg(2+)</name>
        <dbReference type="ChEBI" id="CHEBI:18420"/>
        <note>shared with alpha subunit</note>
    </ligand>
</feature>
<evidence type="ECO:0000256" key="6">
    <source>
        <dbReference type="ARBA" id="ARBA00022723"/>
    </source>
</evidence>
<dbReference type="InterPro" id="IPR005146">
    <property type="entry name" value="B3/B4_tRNA-bd"/>
</dbReference>
<evidence type="ECO:0000256" key="4">
    <source>
        <dbReference type="ARBA" id="ARBA00022490"/>
    </source>
</evidence>
<dbReference type="STRING" id="877455.Metbo_0950"/>
<dbReference type="Proteomes" id="UP000007490">
    <property type="component" value="Chromosome"/>
</dbReference>
<dbReference type="GO" id="GO:0003723">
    <property type="term" value="F:RNA binding"/>
    <property type="evidence" value="ECO:0007669"/>
    <property type="project" value="InterPro"/>
</dbReference>
<dbReference type="Pfam" id="PF17759">
    <property type="entry name" value="tRNA_synthFbeta"/>
    <property type="match status" value="1"/>
</dbReference>
<dbReference type="GO" id="GO:0005524">
    <property type="term" value="F:ATP binding"/>
    <property type="evidence" value="ECO:0007669"/>
    <property type="project" value="UniProtKB-UniRule"/>
</dbReference>
<evidence type="ECO:0000256" key="7">
    <source>
        <dbReference type="ARBA" id="ARBA00022741"/>
    </source>
</evidence>
<dbReference type="FunFam" id="3.50.40.10:FF:000003">
    <property type="entry name" value="Phenylalanine--tRNA ligase beta subunit"/>
    <property type="match status" value="1"/>
</dbReference>
<sequence>MPVINFSYEYFNKVLGEEIPRKKLIELLPMIGSDIEHYDDENVKVEFFPNRPDYYSVDGIARTVRGFLGIETGLPDYKTSKSGYSMTVDPELELIRPFTSCCIVEGIFIDEDGLKDIMDFQEDLHWVLGRDRKKVAIGIHNLDVLTPPFNYIAAEPKENSFIALETTEEQNLDDILFNHKKGKKYSHLIEKFDKYPLIKDSKGNVLSMPPIINGELTKLTENSVNVLIDVTGTDERAVNFALNIIATSFAEAGGKIKTIDMVYKDRTVETPDLSSKTMNVNIKTAEKILGVDLDVNAVVKMLERVRLGAKVLDSETVACEVPAYRIDILHEVDIIENIAIGHCIKKIEPELPEISTIAYPDNARLFENRVREIMIGMGFYEVMSLMLTSEDEHYKNLRLDEDDHVMVSQPISQDRTMIRKSLINGLMEFLEDNKHEELPQKIFEVGDVAYIDEAAETGTKIIKKIACAVTHSTANFTEIKSITDAFILNLGLKMEIETFDHPAFIRGRCARVEATGEAVEGSVVGYFGEVDPEVITNFELEYPVVAFEMEFKS</sequence>
<keyword evidence="7 12" id="KW-0547">Nucleotide-binding</keyword>
<dbReference type="EMBL" id="CP002551">
    <property type="protein sequence ID" value="ADZ09197.1"/>
    <property type="molecule type" value="Genomic_DNA"/>
</dbReference>
<evidence type="ECO:0000256" key="10">
    <source>
        <dbReference type="ARBA" id="ARBA00022917"/>
    </source>
</evidence>
<dbReference type="GeneID" id="10277399"/>
<evidence type="ECO:0000313" key="15">
    <source>
        <dbReference type="Proteomes" id="UP000007490"/>
    </source>
</evidence>
<keyword evidence="6 12" id="KW-0479">Metal-binding</keyword>
<dbReference type="Pfam" id="PF03484">
    <property type="entry name" value="B5"/>
    <property type="match status" value="1"/>
</dbReference>
<accession>F0TC46</accession>
<evidence type="ECO:0000256" key="5">
    <source>
        <dbReference type="ARBA" id="ARBA00022598"/>
    </source>
</evidence>
<evidence type="ECO:0000259" key="13">
    <source>
        <dbReference type="PROSITE" id="PS51483"/>
    </source>
</evidence>
<dbReference type="SUPFAM" id="SSF55681">
    <property type="entry name" value="Class II aaRS and biotin synthetases"/>
    <property type="match status" value="1"/>
</dbReference>
<evidence type="ECO:0000256" key="1">
    <source>
        <dbReference type="ARBA" id="ARBA00001946"/>
    </source>
</evidence>
<dbReference type="NCBIfam" id="TIGR00471">
    <property type="entry name" value="pheT_arch"/>
    <property type="match status" value="1"/>
</dbReference>
<dbReference type="PROSITE" id="PS51483">
    <property type="entry name" value="B5"/>
    <property type="match status" value="1"/>
</dbReference>
<organism evidence="14 15">
    <name type="scientific">Methanobacterium lacus (strain AL-21)</name>
    <dbReference type="NCBI Taxonomy" id="877455"/>
    <lineage>
        <taxon>Archaea</taxon>
        <taxon>Methanobacteriati</taxon>
        <taxon>Methanobacteriota</taxon>
        <taxon>Methanomada group</taxon>
        <taxon>Methanobacteria</taxon>
        <taxon>Methanobacteriales</taxon>
        <taxon>Methanobacteriaceae</taxon>
        <taxon>Methanobacterium</taxon>
    </lineage>
</organism>
<dbReference type="Pfam" id="PF03483">
    <property type="entry name" value="B3_4"/>
    <property type="match status" value="1"/>
</dbReference>
<dbReference type="eggNOG" id="arCOG00412">
    <property type="taxonomic scope" value="Archaea"/>
</dbReference>
<keyword evidence="10 12" id="KW-0648">Protein biosynthesis</keyword>
<evidence type="ECO:0000256" key="11">
    <source>
        <dbReference type="ARBA" id="ARBA00023146"/>
    </source>
</evidence>
<dbReference type="Gene3D" id="3.30.930.10">
    <property type="entry name" value="Bira Bifunctional Protein, Domain 2"/>
    <property type="match status" value="1"/>
</dbReference>
<dbReference type="HOGENOM" id="CLU_020279_3_0_2"/>
<evidence type="ECO:0000256" key="3">
    <source>
        <dbReference type="ARBA" id="ARBA00007438"/>
    </source>
</evidence>
<dbReference type="CDD" id="cd00769">
    <property type="entry name" value="PheRS_beta_core"/>
    <property type="match status" value="1"/>
</dbReference>
<feature type="binding site" evidence="12">
    <location>
        <position position="327"/>
    </location>
    <ligand>
        <name>Mg(2+)</name>
        <dbReference type="ChEBI" id="CHEBI:18420"/>
        <note>shared with alpha subunit</note>
    </ligand>
</feature>
<gene>
    <name evidence="12" type="primary">pheT</name>
    <name evidence="14" type="ordered locus">Metbo_0950</name>
</gene>
<dbReference type="SMART" id="SM00874">
    <property type="entry name" value="B5"/>
    <property type="match status" value="1"/>
</dbReference>
<evidence type="ECO:0000256" key="2">
    <source>
        <dbReference type="ARBA" id="ARBA00004496"/>
    </source>
</evidence>
<name>F0TC46_METLA</name>
<keyword evidence="15" id="KW-1185">Reference proteome</keyword>
<reference evidence="15" key="1">
    <citation type="submission" date="2011-02" db="EMBL/GenBank/DDBJ databases">
        <title>Complete sequence of Methanobacterium sp. AL-21.</title>
        <authorList>
            <consortium name="US DOE Joint Genome Institute"/>
            <person name="Lucas S."/>
            <person name="Copeland A."/>
            <person name="Lapidus A."/>
            <person name="Cheng J.-F."/>
            <person name="Goodwin L."/>
            <person name="Pitluck S."/>
            <person name="Chertkov O."/>
            <person name="Detter J.C."/>
            <person name="Han C."/>
            <person name="Tapia R."/>
            <person name="Land M."/>
            <person name="Hauser L."/>
            <person name="Kyrpides N."/>
            <person name="Ivanova N."/>
            <person name="Mikhailova N."/>
            <person name="Pagani I."/>
            <person name="Cadillo-Quiroz H."/>
            <person name="Imachi H."/>
            <person name="Zinder S."/>
            <person name="Liu W."/>
            <person name="Woyke T."/>
        </authorList>
    </citation>
    <scope>NUCLEOTIDE SEQUENCE [LARGE SCALE GENOMIC DNA]</scope>
    <source>
        <strain evidence="15">AL-21</strain>
    </source>
</reference>
<keyword evidence="11 12" id="KW-0030">Aminoacyl-tRNA synthetase</keyword>
<protein>
    <recommendedName>
        <fullName evidence="12">Phenylalanine--tRNA ligase beta subunit</fullName>
        <ecNumber evidence="12">6.1.1.20</ecNumber>
    </recommendedName>
    <alternativeName>
        <fullName evidence="12">Phenylalanyl-tRNA synthetase beta subunit</fullName>
        <shortName evidence="12">PheRS</shortName>
    </alternativeName>
</protein>
<comment type="similarity">
    <text evidence="3 12">Belongs to the phenylalanyl-tRNA synthetase beta subunit family. Type 2 subfamily.</text>
</comment>
<dbReference type="GO" id="GO:0000287">
    <property type="term" value="F:magnesium ion binding"/>
    <property type="evidence" value="ECO:0007669"/>
    <property type="project" value="InterPro"/>
</dbReference>
<dbReference type="InterPro" id="IPR045864">
    <property type="entry name" value="aa-tRNA-synth_II/BPL/LPL"/>
</dbReference>
<dbReference type="Gene3D" id="3.30.56.10">
    <property type="match status" value="2"/>
</dbReference>
<proteinExistence type="inferred from homology"/>
<keyword evidence="4 12" id="KW-0963">Cytoplasm</keyword>
<dbReference type="InterPro" id="IPR041616">
    <property type="entry name" value="PheRS_beta_core"/>
</dbReference>
<dbReference type="PANTHER" id="PTHR10947:SF0">
    <property type="entry name" value="PHENYLALANINE--TRNA LIGASE BETA SUBUNIT"/>
    <property type="match status" value="1"/>
</dbReference>
<dbReference type="GO" id="GO:0009328">
    <property type="term" value="C:phenylalanine-tRNA ligase complex"/>
    <property type="evidence" value="ECO:0007669"/>
    <property type="project" value="TreeGrafter"/>
</dbReference>
<comment type="subunit">
    <text evidence="12">Tetramer of two alpha and two beta subunits.</text>
</comment>
<keyword evidence="5 12" id="KW-0436">Ligase</keyword>
<dbReference type="InterPro" id="IPR005147">
    <property type="entry name" value="tRNA_synthase_B5-dom"/>
</dbReference>
<dbReference type="InterPro" id="IPR004531">
    <property type="entry name" value="Phe-tRNA-synth_IIc_bsu_arc_euk"/>
</dbReference>
<comment type="cofactor">
    <cofactor evidence="1 12">
        <name>Mg(2+)</name>
        <dbReference type="ChEBI" id="CHEBI:18420"/>
    </cofactor>
</comment>
<keyword evidence="8 12" id="KW-0067">ATP-binding</keyword>
<dbReference type="EC" id="6.1.1.20" evidence="12"/>
<dbReference type="OrthoDB" id="10073at2157"/>
<dbReference type="InterPro" id="IPR009061">
    <property type="entry name" value="DNA-bd_dom_put_sf"/>
</dbReference>
<dbReference type="SMART" id="SM00873">
    <property type="entry name" value="B3_4"/>
    <property type="match status" value="1"/>
</dbReference>
<dbReference type="PANTHER" id="PTHR10947">
    <property type="entry name" value="PHENYLALANYL-TRNA SYNTHETASE BETA CHAIN AND LEUCINE-RICH REPEAT-CONTAINING PROTEIN 47"/>
    <property type="match status" value="1"/>
</dbReference>
<dbReference type="InterPro" id="IPR045060">
    <property type="entry name" value="Phe-tRNA-ligase_IIc_bsu"/>
</dbReference>
<dbReference type="SUPFAM" id="SSF46955">
    <property type="entry name" value="Putative DNA-binding domain"/>
    <property type="match status" value="2"/>
</dbReference>
<dbReference type="KEGG" id="mel:Metbo_0950"/>
<dbReference type="Gene3D" id="3.50.40.10">
    <property type="entry name" value="Phenylalanyl-trna Synthetase, Chain B, domain 3"/>
    <property type="match status" value="1"/>
</dbReference>
<dbReference type="RefSeq" id="WP_013644548.1">
    <property type="nucleotide sequence ID" value="NC_015216.1"/>
</dbReference>